<organism evidence="6 7">
    <name type="scientific">Acetonema longum DSM 6540</name>
    <dbReference type="NCBI Taxonomy" id="1009370"/>
    <lineage>
        <taxon>Bacteria</taxon>
        <taxon>Bacillati</taxon>
        <taxon>Bacillota</taxon>
        <taxon>Negativicutes</taxon>
        <taxon>Acetonemataceae</taxon>
        <taxon>Acetonema</taxon>
    </lineage>
</organism>
<dbReference type="PANTHER" id="PTHR13932:SF9">
    <property type="entry name" value="COPROPORPHYRINOGEN III OXIDASE"/>
    <property type="match status" value="1"/>
</dbReference>
<dbReference type="SUPFAM" id="SSF102114">
    <property type="entry name" value="Radical SAM enzymes"/>
    <property type="match status" value="1"/>
</dbReference>
<dbReference type="InterPro" id="IPR007197">
    <property type="entry name" value="rSAM"/>
</dbReference>
<keyword evidence="1" id="KW-0949">S-adenosyl-L-methionine</keyword>
<dbReference type="RefSeq" id="WP_004094319.1">
    <property type="nucleotide sequence ID" value="NZ_AFGF01000054.1"/>
</dbReference>
<evidence type="ECO:0000259" key="5">
    <source>
        <dbReference type="PROSITE" id="PS51918"/>
    </source>
</evidence>
<evidence type="ECO:0000256" key="2">
    <source>
        <dbReference type="ARBA" id="ARBA00022723"/>
    </source>
</evidence>
<dbReference type="Proteomes" id="UP000003240">
    <property type="component" value="Unassembled WGS sequence"/>
</dbReference>
<dbReference type="SFLD" id="SFLDG01065">
    <property type="entry name" value="anaerobic_coproporphyrinogen-I"/>
    <property type="match status" value="1"/>
</dbReference>
<dbReference type="SMART" id="SM00729">
    <property type="entry name" value="Elp3"/>
    <property type="match status" value="1"/>
</dbReference>
<dbReference type="InterPro" id="IPR013785">
    <property type="entry name" value="Aldolase_TIM"/>
</dbReference>
<gene>
    <name evidence="6" type="ORF">ALO_07623</name>
</gene>
<dbReference type="InterPro" id="IPR026332">
    <property type="entry name" value="HutW"/>
</dbReference>
<dbReference type="eggNOG" id="COG0635">
    <property type="taxonomic scope" value="Bacteria"/>
</dbReference>
<dbReference type="SFLD" id="SFLDG01082">
    <property type="entry name" value="B12-binding_domain_containing"/>
    <property type="match status" value="1"/>
</dbReference>
<dbReference type="InterPro" id="IPR006638">
    <property type="entry name" value="Elp3/MiaA/NifB-like_rSAM"/>
</dbReference>
<evidence type="ECO:0000313" key="7">
    <source>
        <dbReference type="Proteomes" id="UP000003240"/>
    </source>
</evidence>
<dbReference type="GO" id="GO:0005737">
    <property type="term" value="C:cytoplasm"/>
    <property type="evidence" value="ECO:0007669"/>
    <property type="project" value="TreeGrafter"/>
</dbReference>
<evidence type="ECO:0000313" key="6">
    <source>
        <dbReference type="EMBL" id="EGO64524.1"/>
    </source>
</evidence>
<dbReference type="EMBL" id="AFGF01000054">
    <property type="protein sequence ID" value="EGO64524.1"/>
    <property type="molecule type" value="Genomic_DNA"/>
</dbReference>
<comment type="caution">
    <text evidence="6">The sequence shown here is derived from an EMBL/GenBank/DDBJ whole genome shotgun (WGS) entry which is preliminary data.</text>
</comment>
<dbReference type="PANTHER" id="PTHR13932">
    <property type="entry name" value="COPROPORPHYRINIGEN III OXIDASE"/>
    <property type="match status" value="1"/>
</dbReference>
<dbReference type="InterPro" id="IPR034505">
    <property type="entry name" value="Coproporphyrinogen-III_oxidase"/>
</dbReference>
<dbReference type="GO" id="GO:0003824">
    <property type="term" value="F:catalytic activity"/>
    <property type="evidence" value="ECO:0007669"/>
    <property type="project" value="InterPro"/>
</dbReference>
<dbReference type="OrthoDB" id="9808022at2"/>
<dbReference type="GO" id="GO:0051539">
    <property type="term" value="F:4 iron, 4 sulfur cluster binding"/>
    <property type="evidence" value="ECO:0007669"/>
    <property type="project" value="TreeGrafter"/>
</dbReference>
<keyword evidence="2" id="KW-0479">Metal-binding</keyword>
<dbReference type="GO" id="GO:0046872">
    <property type="term" value="F:metal ion binding"/>
    <property type="evidence" value="ECO:0007669"/>
    <property type="project" value="UniProtKB-KW"/>
</dbReference>
<dbReference type="AlphaFoldDB" id="F7NHH7"/>
<feature type="domain" description="Radical SAM core" evidence="5">
    <location>
        <begin position="70"/>
        <end position="307"/>
    </location>
</feature>
<dbReference type="Pfam" id="PF04055">
    <property type="entry name" value="Radical_SAM"/>
    <property type="match status" value="1"/>
</dbReference>
<keyword evidence="4" id="KW-0411">Iron-sulfur</keyword>
<keyword evidence="7" id="KW-1185">Reference proteome</keyword>
<dbReference type="Gene3D" id="3.20.20.70">
    <property type="entry name" value="Aldolase class I"/>
    <property type="match status" value="1"/>
</dbReference>
<dbReference type="SFLD" id="SFLDS00029">
    <property type="entry name" value="Radical_SAM"/>
    <property type="match status" value="1"/>
</dbReference>
<accession>F7NHH7</accession>
<name>F7NHH7_9FIRM</name>
<evidence type="ECO:0000256" key="1">
    <source>
        <dbReference type="ARBA" id="ARBA00022691"/>
    </source>
</evidence>
<evidence type="ECO:0000256" key="3">
    <source>
        <dbReference type="ARBA" id="ARBA00023004"/>
    </source>
</evidence>
<dbReference type="STRING" id="1009370.ALO_07623"/>
<reference evidence="6 7" key="1">
    <citation type="journal article" date="2011" name="EMBO J.">
        <title>Structural diversity of bacterial flagellar motors.</title>
        <authorList>
            <person name="Chen S."/>
            <person name="Beeby M."/>
            <person name="Murphy G.E."/>
            <person name="Leadbetter J.R."/>
            <person name="Hendrixson D.R."/>
            <person name="Briegel A."/>
            <person name="Li Z."/>
            <person name="Shi J."/>
            <person name="Tocheva E.I."/>
            <person name="Muller A."/>
            <person name="Dobro M.J."/>
            <person name="Jensen G.J."/>
        </authorList>
    </citation>
    <scope>NUCLEOTIDE SEQUENCE [LARGE SCALE GENOMIC DNA]</scope>
    <source>
        <strain evidence="6 7">DSM 6540</strain>
    </source>
</reference>
<dbReference type="CDD" id="cd01335">
    <property type="entry name" value="Radical_SAM"/>
    <property type="match status" value="1"/>
</dbReference>
<dbReference type="NCBIfam" id="TIGR04107">
    <property type="entry name" value="rSAM_HutW"/>
    <property type="match status" value="1"/>
</dbReference>
<proteinExistence type="predicted"/>
<dbReference type="SFLD" id="SFLDF00311">
    <property type="entry name" value="heme_degradation_proteins_(Hut"/>
    <property type="match status" value="1"/>
</dbReference>
<keyword evidence="3" id="KW-0408">Iron</keyword>
<evidence type="ECO:0000256" key="4">
    <source>
        <dbReference type="ARBA" id="ARBA00023014"/>
    </source>
</evidence>
<dbReference type="InterPro" id="IPR058240">
    <property type="entry name" value="rSAM_sf"/>
</dbReference>
<protein>
    <submittedName>
        <fullName evidence="6">Coproporphyrinogen III oxidase</fullName>
    </submittedName>
</protein>
<sequence length="473" mass="52716">MKAANASGRSLKDVLAALEPELSEMVIGRPTDSPLQESFDAKRVMHSGVGGFPLPRGEWQSHWQAALTNPGTGAGRSAYIHIPFCQRKCSYCGFFQNFCQEELETAYIDRLIAELKMSADKPYQSSNPMNAIFLGGGTPSALSPANISRLLKAIHDYLPLTNDCEVTLEGRVHDLIPAKMEAWFADGVNRVSLGVQSFNTKVRQAAGRIDSREVVMERLRALAAYNQVAVIVDLIYGLPYQTPEVWREDLNALKALPLDGWDLYQLNLWENSDMKKAIDAGRIPPAATTQEQAGMFGAARNRLDGWPVNQISVCHWGKTGRERNLYNHMSQKGCVMLPFGAGAGGRLDDALIMLERDIKQYMGRMDRDEKPIMMMLSLHPLTDIHDAVKHQIKQGYLDIAGLAAQFDPRLTELNALLAIWEERGLVARQPEIARLTTAGQFWYVNLTQSVLECINAMLQGEWSWEKQKVAAQG</sequence>
<dbReference type="GO" id="GO:0006779">
    <property type="term" value="P:porphyrin-containing compound biosynthetic process"/>
    <property type="evidence" value="ECO:0007669"/>
    <property type="project" value="TreeGrafter"/>
</dbReference>
<dbReference type="PROSITE" id="PS51918">
    <property type="entry name" value="RADICAL_SAM"/>
    <property type="match status" value="1"/>
</dbReference>